<accession>A0ABX1CXH6</accession>
<evidence type="ECO:0000256" key="2">
    <source>
        <dbReference type="SAM" id="SignalP"/>
    </source>
</evidence>
<keyword evidence="2" id="KW-0732">Signal</keyword>
<protein>
    <recommendedName>
        <fullName evidence="5">UrcA family protein</fullName>
    </recommendedName>
</protein>
<proteinExistence type="predicted"/>
<evidence type="ECO:0000313" key="4">
    <source>
        <dbReference type="Proteomes" id="UP000732399"/>
    </source>
</evidence>
<name>A0ABX1CXH6_9SPHN</name>
<feature type="signal peptide" evidence="2">
    <location>
        <begin position="1"/>
        <end position="19"/>
    </location>
</feature>
<dbReference type="RefSeq" id="WP_168136213.1">
    <property type="nucleotide sequence ID" value="NZ_JAAVJH010000028.1"/>
</dbReference>
<evidence type="ECO:0008006" key="5">
    <source>
        <dbReference type="Google" id="ProtNLM"/>
    </source>
</evidence>
<evidence type="ECO:0000313" key="3">
    <source>
        <dbReference type="EMBL" id="NJR80702.1"/>
    </source>
</evidence>
<sequence length="93" mass="10245">MKLAISAALAAMTATPTAAQVFDMGTLTGTLSQDAVTQSEERRAGRQRDTDRSAMALRTRDNCRRKLPRFRKSYGSDHPDVIQLAALCRRAGY</sequence>
<feature type="region of interest" description="Disordered" evidence="1">
    <location>
        <begin position="32"/>
        <end position="54"/>
    </location>
</feature>
<dbReference type="EMBL" id="JAAVJH010000028">
    <property type="protein sequence ID" value="NJR80702.1"/>
    <property type="molecule type" value="Genomic_DNA"/>
</dbReference>
<feature type="compositionally biased region" description="Basic and acidic residues" evidence="1">
    <location>
        <begin position="39"/>
        <end position="54"/>
    </location>
</feature>
<organism evidence="3 4">
    <name type="scientific">Sphingomonas corticis</name>
    <dbReference type="NCBI Taxonomy" id="2722791"/>
    <lineage>
        <taxon>Bacteria</taxon>
        <taxon>Pseudomonadati</taxon>
        <taxon>Pseudomonadota</taxon>
        <taxon>Alphaproteobacteria</taxon>
        <taxon>Sphingomonadales</taxon>
        <taxon>Sphingomonadaceae</taxon>
        <taxon>Sphingomonas</taxon>
    </lineage>
</organism>
<feature type="chain" id="PRO_5045971521" description="UrcA family protein" evidence="2">
    <location>
        <begin position="20"/>
        <end position="93"/>
    </location>
</feature>
<keyword evidence="4" id="KW-1185">Reference proteome</keyword>
<dbReference type="Proteomes" id="UP000732399">
    <property type="component" value="Unassembled WGS sequence"/>
</dbReference>
<evidence type="ECO:0000256" key="1">
    <source>
        <dbReference type="SAM" id="MobiDB-lite"/>
    </source>
</evidence>
<reference evidence="3 4" key="1">
    <citation type="submission" date="2020-03" db="EMBL/GenBank/DDBJ databases">
        <authorList>
            <person name="Wang L."/>
            <person name="He N."/>
            <person name="Li Y."/>
            <person name="Fang Y."/>
            <person name="Zhang F."/>
        </authorList>
    </citation>
    <scope>NUCLEOTIDE SEQUENCE [LARGE SCALE GENOMIC DNA]</scope>
    <source>
        <strain evidence="3 4">36D10-4-7</strain>
    </source>
</reference>
<comment type="caution">
    <text evidence="3">The sequence shown here is derived from an EMBL/GenBank/DDBJ whole genome shotgun (WGS) entry which is preliminary data.</text>
</comment>
<gene>
    <name evidence="3" type="ORF">HBH26_19185</name>
</gene>